<protein>
    <recommendedName>
        <fullName evidence="3">Protein FAR1-RELATED SEQUENCE</fullName>
    </recommendedName>
</protein>
<name>A0ABQ5HE07_9ASTR</name>
<dbReference type="Gene3D" id="3.90.70.80">
    <property type="match status" value="1"/>
</dbReference>
<evidence type="ECO:0000313" key="2">
    <source>
        <dbReference type="Proteomes" id="UP001151760"/>
    </source>
</evidence>
<dbReference type="InterPro" id="IPR052579">
    <property type="entry name" value="Zinc_finger_SWIM"/>
</dbReference>
<evidence type="ECO:0008006" key="3">
    <source>
        <dbReference type="Google" id="ProtNLM"/>
    </source>
</evidence>
<dbReference type="CDD" id="cd22744">
    <property type="entry name" value="OTU"/>
    <property type="match status" value="1"/>
</dbReference>
<reference evidence="1" key="1">
    <citation type="journal article" date="2022" name="Int. J. Mol. Sci.">
        <title>Draft Genome of Tanacetum Coccineum: Genomic Comparison of Closely Related Tanacetum-Family Plants.</title>
        <authorList>
            <person name="Yamashiro T."/>
            <person name="Shiraishi A."/>
            <person name="Nakayama K."/>
            <person name="Satake H."/>
        </authorList>
    </citation>
    <scope>NUCLEOTIDE SEQUENCE</scope>
</reference>
<comment type="caution">
    <text evidence="1">The sequence shown here is derived from an EMBL/GenBank/DDBJ whole genome shotgun (WGS) entry which is preliminary data.</text>
</comment>
<keyword evidence="2" id="KW-1185">Reference proteome</keyword>
<gene>
    <name evidence="1" type="ORF">Tco_1067834</name>
</gene>
<accession>A0ABQ5HE07</accession>
<reference evidence="1" key="2">
    <citation type="submission" date="2022-01" db="EMBL/GenBank/DDBJ databases">
        <authorList>
            <person name="Yamashiro T."/>
            <person name="Shiraishi A."/>
            <person name="Satake H."/>
            <person name="Nakayama K."/>
        </authorList>
    </citation>
    <scope>NUCLEOTIDE SEQUENCE</scope>
</reference>
<dbReference type="PANTHER" id="PTHR31569:SF4">
    <property type="entry name" value="SWIM-TYPE DOMAIN-CONTAINING PROTEIN"/>
    <property type="match status" value="1"/>
</dbReference>
<evidence type="ECO:0000313" key="1">
    <source>
        <dbReference type="EMBL" id="GJT86117.1"/>
    </source>
</evidence>
<dbReference type="Proteomes" id="UP001151760">
    <property type="component" value="Unassembled WGS sequence"/>
</dbReference>
<proteinExistence type="predicted"/>
<dbReference type="PANTHER" id="PTHR31569">
    <property type="entry name" value="SWIM-TYPE DOMAIN-CONTAINING PROTEIN"/>
    <property type="match status" value="1"/>
</dbReference>
<dbReference type="EMBL" id="BQNB010019515">
    <property type="protein sequence ID" value="GJT86117.1"/>
    <property type="molecule type" value="Genomic_DNA"/>
</dbReference>
<organism evidence="1 2">
    <name type="scientific">Tanacetum coccineum</name>
    <dbReference type="NCBI Taxonomy" id="301880"/>
    <lineage>
        <taxon>Eukaryota</taxon>
        <taxon>Viridiplantae</taxon>
        <taxon>Streptophyta</taxon>
        <taxon>Embryophyta</taxon>
        <taxon>Tracheophyta</taxon>
        <taxon>Spermatophyta</taxon>
        <taxon>Magnoliopsida</taxon>
        <taxon>eudicotyledons</taxon>
        <taxon>Gunneridae</taxon>
        <taxon>Pentapetalae</taxon>
        <taxon>asterids</taxon>
        <taxon>campanulids</taxon>
        <taxon>Asterales</taxon>
        <taxon>Asteraceae</taxon>
        <taxon>Asteroideae</taxon>
        <taxon>Anthemideae</taxon>
        <taxon>Anthemidinae</taxon>
        <taxon>Tanacetum</taxon>
    </lineage>
</organism>
<sequence length="430" mass="49493">MIGQYSKSHGYWTISVVCDQHNHLPTQNLKGHAYARRLSDDEYRLVEDLTWKNVRPRKILSTLKDQNENNLSTLLTIYDAQHKIRKIEYGGKTPMQVIMSLLSKYEKILQHGHRVLNYVNDNWLDKYKNDFVSASIDQSLNFGNHTRNRVESQHAKLKDYMTYDSYTLDKFVVCINKIVMSQLTAIKESFGRSEILRYHKHNIPCFSLLRGAVSNEALDLMVKEIDRLSFYVHSGECILLDSIDIFWRTLNLLPATSLQSDTRCVTEINHFKENFNKQSEAGKRKFYDARGDRNCGFRSVALGVSLSEYQWPQVRLDLVCELMAHRERYRYVFGSLRFDNIYKTVETAGAWMIMPNTGLVIASTYNRVVILLANGGSVGASAICFPLWSSPPQSQPRENIVIAHVNGNHYIRVTLSCRLVCTGLDGFPRT</sequence>